<dbReference type="InterPro" id="IPR004789">
    <property type="entry name" value="Acetalactate_synth_ssu"/>
</dbReference>
<keyword evidence="11" id="KW-1185">Reference proteome</keyword>
<comment type="pathway">
    <text evidence="2 8">Amino-acid biosynthesis; L-valine biosynthesis; L-valine from pyruvate: step 1/4.</text>
</comment>
<sequence>MTTPEAIPVTRLRVLSAVVEDHPGVLSRVSGMIRRRGFNIQGLSVGPTGVPGRSRMTLTVDARHAEVDQVEKQLDRLIEVLEIEDLTEVPRISSELALVKLAASGSTREAALAVVGEFGGRVVDERPEQLIVELSGDFERVESALAALKPYSVVDVARSGPVAISKVAIGEQRSERRSPAGGVAQ</sequence>
<dbReference type="Proteomes" id="UP000612893">
    <property type="component" value="Unassembled WGS sequence"/>
</dbReference>
<comment type="catalytic activity">
    <reaction evidence="7 8">
        <text>2 pyruvate + H(+) = (2S)-2-acetolactate + CO2</text>
        <dbReference type="Rhea" id="RHEA:25249"/>
        <dbReference type="ChEBI" id="CHEBI:15361"/>
        <dbReference type="ChEBI" id="CHEBI:15378"/>
        <dbReference type="ChEBI" id="CHEBI:16526"/>
        <dbReference type="ChEBI" id="CHEBI:58476"/>
        <dbReference type="EC" id="2.2.1.6"/>
    </reaction>
</comment>
<comment type="caution">
    <text evidence="10">The sequence shown here is derived from an EMBL/GenBank/DDBJ whole genome shotgun (WGS) entry which is preliminary data.</text>
</comment>
<evidence type="ECO:0000256" key="4">
    <source>
        <dbReference type="ARBA" id="ARBA00011744"/>
    </source>
</evidence>
<dbReference type="EMBL" id="JAEKNR010000136">
    <property type="protein sequence ID" value="MBJ7598980.1"/>
    <property type="molecule type" value="Genomic_DNA"/>
</dbReference>
<comment type="pathway">
    <text evidence="1 8">Amino-acid biosynthesis; L-isoleucine biosynthesis; L-isoleucine from 2-oxobutanoate: step 1/4.</text>
</comment>
<comment type="function">
    <text evidence="8">Catalyzes the conversion of 2 pyruvate molecules into acetolactate in the first common step of the biosynthetic pathway of the branched-amino acids such as leucine, isoleucine, and valine.</text>
</comment>
<dbReference type="GO" id="GO:1990610">
    <property type="term" value="F:acetolactate synthase regulator activity"/>
    <property type="evidence" value="ECO:0007669"/>
    <property type="project" value="UniProtKB-UniRule"/>
</dbReference>
<keyword evidence="8 10" id="KW-0808">Transferase</keyword>
<evidence type="ECO:0000256" key="6">
    <source>
        <dbReference type="ARBA" id="ARBA00023304"/>
    </source>
</evidence>
<evidence type="ECO:0000256" key="2">
    <source>
        <dbReference type="ARBA" id="ARBA00005025"/>
    </source>
</evidence>
<reference evidence="10" key="1">
    <citation type="submission" date="2020-10" db="EMBL/GenBank/DDBJ databases">
        <title>Ca. Dormibacterota MAGs.</title>
        <authorList>
            <person name="Montgomery K."/>
        </authorList>
    </citation>
    <scope>NUCLEOTIDE SEQUENCE [LARGE SCALE GENOMIC DNA]</scope>
    <source>
        <strain evidence="10">SC8812_S17_10</strain>
    </source>
</reference>
<dbReference type="AlphaFoldDB" id="A0A934KB61"/>
<dbReference type="InterPro" id="IPR039557">
    <property type="entry name" value="AHAS_ACT"/>
</dbReference>
<dbReference type="GO" id="GO:0009099">
    <property type="term" value="P:L-valine biosynthetic process"/>
    <property type="evidence" value="ECO:0007669"/>
    <property type="project" value="UniProtKB-UniRule"/>
</dbReference>
<evidence type="ECO:0000313" key="10">
    <source>
        <dbReference type="EMBL" id="MBJ7598980.1"/>
    </source>
</evidence>
<evidence type="ECO:0000256" key="7">
    <source>
        <dbReference type="ARBA" id="ARBA00048670"/>
    </source>
</evidence>
<dbReference type="PANTHER" id="PTHR30239">
    <property type="entry name" value="ACETOLACTATE SYNTHASE SMALL SUBUNIT"/>
    <property type="match status" value="1"/>
</dbReference>
<accession>A0A934KB61</accession>
<dbReference type="Gene3D" id="3.30.70.260">
    <property type="match status" value="1"/>
</dbReference>
<evidence type="ECO:0000256" key="8">
    <source>
        <dbReference type="RuleBase" id="RU368092"/>
    </source>
</evidence>
<dbReference type="SUPFAM" id="SSF55021">
    <property type="entry name" value="ACT-like"/>
    <property type="match status" value="2"/>
</dbReference>
<dbReference type="CDD" id="cd04878">
    <property type="entry name" value="ACT_AHAS"/>
    <property type="match status" value="1"/>
</dbReference>
<dbReference type="NCBIfam" id="TIGR00119">
    <property type="entry name" value="acolac_sm"/>
    <property type="match status" value="1"/>
</dbReference>
<evidence type="ECO:0000256" key="3">
    <source>
        <dbReference type="ARBA" id="ARBA00006341"/>
    </source>
</evidence>
<dbReference type="GO" id="GO:0009097">
    <property type="term" value="P:isoleucine biosynthetic process"/>
    <property type="evidence" value="ECO:0007669"/>
    <property type="project" value="UniProtKB-UniRule"/>
</dbReference>
<dbReference type="InterPro" id="IPR045865">
    <property type="entry name" value="ACT-like_dom_sf"/>
</dbReference>
<dbReference type="RefSeq" id="WP_338202272.1">
    <property type="nucleotide sequence ID" value="NZ_JAEKNR010000136.1"/>
</dbReference>
<dbReference type="PANTHER" id="PTHR30239:SF0">
    <property type="entry name" value="ACETOLACTATE SYNTHASE SMALL SUBUNIT 1, CHLOROPLASTIC"/>
    <property type="match status" value="1"/>
</dbReference>
<proteinExistence type="inferred from homology"/>
<dbReference type="InterPro" id="IPR054480">
    <property type="entry name" value="AHAS_small-like_ACT"/>
</dbReference>
<dbReference type="GO" id="GO:0003984">
    <property type="term" value="F:acetolactate synthase activity"/>
    <property type="evidence" value="ECO:0007669"/>
    <property type="project" value="UniProtKB-UniRule"/>
</dbReference>
<comment type="subunit">
    <text evidence="4 8">Dimer of large and small chains.</text>
</comment>
<dbReference type="PROSITE" id="PS51671">
    <property type="entry name" value="ACT"/>
    <property type="match status" value="1"/>
</dbReference>
<keyword evidence="6 8" id="KW-0100">Branched-chain amino acid biosynthesis</keyword>
<feature type="domain" description="ACT" evidence="9">
    <location>
        <begin position="14"/>
        <end position="88"/>
    </location>
</feature>
<gene>
    <name evidence="10" type="primary">ilvN</name>
    <name evidence="10" type="ORF">JF922_12970</name>
</gene>
<dbReference type="InterPro" id="IPR019455">
    <property type="entry name" value="Acetolactate_synth_ssu_C"/>
</dbReference>
<dbReference type="Gene3D" id="3.30.70.1150">
    <property type="entry name" value="ACT-like. Chain A, domain 2"/>
    <property type="match status" value="1"/>
</dbReference>
<dbReference type="Pfam" id="PF22629">
    <property type="entry name" value="ACT_AHAS_ss"/>
    <property type="match status" value="1"/>
</dbReference>
<organism evidence="10 11">
    <name type="scientific">Candidatus Nephthysia bennettiae</name>
    <dbReference type="NCBI Taxonomy" id="3127016"/>
    <lineage>
        <taxon>Bacteria</taxon>
        <taxon>Bacillati</taxon>
        <taxon>Candidatus Dormiibacterota</taxon>
        <taxon>Candidatus Dormibacteria</taxon>
        <taxon>Candidatus Dormibacterales</taxon>
        <taxon>Candidatus Dormibacteraceae</taxon>
        <taxon>Candidatus Nephthysia</taxon>
    </lineage>
</organism>
<dbReference type="InterPro" id="IPR002912">
    <property type="entry name" value="ACT_dom"/>
</dbReference>
<dbReference type="EC" id="2.2.1.6" evidence="8"/>
<dbReference type="InterPro" id="IPR027271">
    <property type="entry name" value="Acetolactate_synth/TF_NikR_C"/>
</dbReference>
<comment type="similarity">
    <text evidence="3 8">Belongs to the acetolactate synthase small subunit family.</text>
</comment>
<evidence type="ECO:0000256" key="5">
    <source>
        <dbReference type="ARBA" id="ARBA00022605"/>
    </source>
</evidence>
<keyword evidence="5 8" id="KW-0028">Amino-acid biosynthesis</keyword>
<dbReference type="GO" id="GO:0005737">
    <property type="term" value="C:cytoplasm"/>
    <property type="evidence" value="ECO:0007669"/>
    <property type="project" value="UniProtKB-ARBA"/>
</dbReference>
<name>A0A934KB61_9BACT</name>
<protein>
    <recommendedName>
        <fullName evidence="8">Acetolactate synthase small subunit</fullName>
        <shortName evidence="8">AHAS</shortName>
        <shortName evidence="8">ALS</shortName>
        <ecNumber evidence="8">2.2.1.6</ecNumber>
    </recommendedName>
    <alternativeName>
        <fullName evidence="8">Acetohydroxy-acid synthase small subunit</fullName>
    </alternativeName>
</protein>
<evidence type="ECO:0000259" key="9">
    <source>
        <dbReference type="PROSITE" id="PS51671"/>
    </source>
</evidence>
<evidence type="ECO:0000313" key="11">
    <source>
        <dbReference type="Proteomes" id="UP000612893"/>
    </source>
</evidence>
<evidence type="ECO:0000256" key="1">
    <source>
        <dbReference type="ARBA" id="ARBA00004974"/>
    </source>
</evidence>
<dbReference type="NCBIfam" id="NF008864">
    <property type="entry name" value="PRK11895.1"/>
    <property type="match status" value="1"/>
</dbReference>
<dbReference type="Pfam" id="PF10369">
    <property type="entry name" value="ALS_ss_C"/>
    <property type="match status" value="1"/>
</dbReference>